<dbReference type="Pfam" id="PF00919">
    <property type="entry name" value="UPF0004"/>
    <property type="match status" value="1"/>
</dbReference>
<comment type="catalytic activity">
    <reaction evidence="10 11">
        <text>N(6)-L-threonylcarbamoyladenosine(37) in tRNA + (sulfur carrier)-SH + AH2 + 2 S-adenosyl-L-methionine = 2-methylsulfanyl-N(6)-L-threonylcarbamoyladenosine(37) in tRNA + (sulfur carrier)-H + 5'-deoxyadenosine + L-methionine + A + S-adenosyl-L-homocysteine + 2 H(+)</text>
        <dbReference type="Rhea" id="RHEA:37075"/>
        <dbReference type="Rhea" id="RHEA-COMP:10163"/>
        <dbReference type="Rhea" id="RHEA-COMP:11092"/>
        <dbReference type="Rhea" id="RHEA-COMP:14737"/>
        <dbReference type="Rhea" id="RHEA-COMP:14739"/>
        <dbReference type="ChEBI" id="CHEBI:13193"/>
        <dbReference type="ChEBI" id="CHEBI:15378"/>
        <dbReference type="ChEBI" id="CHEBI:17319"/>
        <dbReference type="ChEBI" id="CHEBI:17499"/>
        <dbReference type="ChEBI" id="CHEBI:29917"/>
        <dbReference type="ChEBI" id="CHEBI:57844"/>
        <dbReference type="ChEBI" id="CHEBI:57856"/>
        <dbReference type="ChEBI" id="CHEBI:59789"/>
        <dbReference type="ChEBI" id="CHEBI:64428"/>
        <dbReference type="ChEBI" id="CHEBI:74418"/>
        <dbReference type="ChEBI" id="CHEBI:74420"/>
        <dbReference type="EC" id="2.8.4.5"/>
    </reaction>
</comment>
<keyword evidence="7 11" id="KW-0479">Metal-binding</keyword>
<evidence type="ECO:0000256" key="3">
    <source>
        <dbReference type="ARBA" id="ARBA00022485"/>
    </source>
</evidence>
<keyword evidence="3 11" id="KW-0004">4Fe-4S</keyword>
<feature type="domain" description="MTTase N-terminal" evidence="13">
    <location>
        <begin position="1"/>
        <end position="113"/>
    </location>
</feature>
<evidence type="ECO:0000256" key="7">
    <source>
        <dbReference type="ARBA" id="ARBA00022723"/>
    </source>
</evidence>
<sequence length="430" mass="47578">MRVFIATMGCSLNKGDSIAIKAKLEENGHFVVEDPVLADALVINTCAVRSDSEQKAFKLISKLRSVNKGAKLIIAGCLSEVNPYSILKQFPRAVLISPYRINEINEALESDGGIFLGFSEGKRSKLPEVLDGPVGIVPINDGCLGDCSFCVTKWARRALLSRPPSAILSAVRNLVNKGAKEIQLASQDAAAYGVDLIGRKVLPDLVKRIDSEIDGRYMLRIAMMNPDTVADILDGVIKAFKLKHVYKFAHIPIQSGSDKVLRIMNRKYGVKDFIKIVEALKSEVPDIRIATDVMVGHPGEDDEDFEGTLRLIKMGLFDRVHIAQYTPRPFTRSARMPQLSDNVKKERSKMILQAQAEIGIEKMKRFVGKSLRGVVVETNIEKRSFTVRTDNYISIVVGNGGKIRLGDEVSVRITGATFFDLRGEIEEVFN</sequence>
<dbReference type="PROSITE" id="PS50926">
    <property type="entry name" value="TRAM"/>
    <property type="match status" value="1"/>
</dbReference>
<evidence type="ECO:0000256" key="4">
    <source>
        <dbReference type="ARBA" id="ARBA00022679"/>
    </source>
</evidence>
<dbReference type="InterPro" id="IPR006638">
    <property type="entry name" value="Elp3/MiaA/NifB-like_rSAM"/>
</dbReference>
<dbReference type="SFLD" id="SFLDS00029">
    <property type="entry name" value="Radical_SAM"/>
    <property type="match status" value="1"/>
</dbReference>
<comment type="cofactor">
    <cofactor evidence="11">
        <name>[4Fe-4S] cluster</name>
        <dbReference type="ChEBI" id="CHEBI:49883"/>
    </cofactor>
    <text evidence="11">Binds 1 or 2 [4Fe-4S] cluster. One cluster is coordinated with 3 cysteines and an exchangeable S-adenosyl-L-methionine.</text>
</comment>
<evidence type="ECO:0000256" key="2">
    <source>
        <dbReference type="ARBA" id="ARBA00008616"/>
    </source>
</evidence>
<keyword evidence="6 11" id="KW-0819">tRNA processing</keyword>
<dbReference type="CDD" id="cd01335">
    <property type="entry name" value="Radical_SAM"/>
    <property type="match status" value="1"/>
</dbReference>
<evidence type="ECO:0000256" key="5">
    <source>
        <dbReference type="ARBA" id="ARBA00022691"/>
    </source>
</evidence>
<dbReference type="PANTHER" id="PTHR11918:SF45">
    <property type="entry name" value="THREONYLCARBAMOYLADENOSINE TRNA METHYLTHIOTRANSFERASE"/>
    <property type="match status" value="1"/>
</dbReference>
<dbReference type="InterPro" id="IPR038135">
    <property type="entry name" value="Methylthiotransferase_N_sf"/>
</dbReference>
<dbReference type="AlphaFoldDB" id="A0A7J3SKE2"/>
<organism evidence="15">
    <name type="scientific">Fervidicoccus fontis</name>
    <dbReference type="NCBI Taxonomy" id="683846"/>
    <lineage>
        <taxon>Archaea</taxon>
        <taxon>Thermoproteota</taxon>
        <taxon>Thermoprotei</taxon>
        <taxon>Fervidicoccales</taxon>
        <taxon>Fervidicoccaceae</taxon>
        <taxon>Fervidicoccus</taxon>
    </lineage>
</organism>
<dbReference type="FunFam" id="3.80.30.20:FF:000002">
    <property type="entry name" value="threonylcarbamoyladenosine tRNA methylthiotransferase isoform X2"/>
    <property type="match status" value="1"/>
</dbReference>
<keyword evidence="8 11" id="KW-0408">Iron</keyword>
<evidence type="ECO:0000259" key="12">
    <source>
        <dbReference type="PROSITE" id="PS50926"/>
    </source>
</evidence>
<evidence type="ECO:0000256" key="1">
    <source>
        <dbReference type="ARBA" id="ARBA00002399"/>
    </source>
</evidence>
<dbReference type="EC" id="2.8.4.5" evidence="11"/>
<dbReference type="InterPro" id="IPR002792">
    <property type="entry name" value="TRAM_dom"/>
</dbReference>
<dbReference type="GO" id="GO:0051539">
    <property type="term" value="F:4 iron, 4 sulfur cluster binding"/>
    <property type="evidence" value="ECO:0007669"/>
    <property type="project" value="UniProtKB-UniRule"/>
</dbReference>
<dbReference type="InterPro" id="IPR005839">
    <property type="entry name" value="Methylthiotransferase"/>
</dbReference>
<dbReference type="Gene3D" id="3.40.50.12160">
    <property type="entry name" value="Methylthiotransferase, N-terminal domain"/>
    <property type="match status" value="1"/>
</dbReference>
<keyword evidence="5 11" id="KW-0949">S-adenosyl-L-methionine</keyword>
<dbReference type="SFLD" id="SFLDG01082">
    <property type="entry name" value="B12-binding_domain_containing"/>
    <property type="match status" value="1"/>
</dbReference>
<dbReference type="InterPro" id="IPR058240">
    <property type="entry name" value="rSAM_sf"/>
</dbReference>
<gene>
    <name evidence="15" type="ORF">ENW83_00710</name>
</gene>
<dbReference type="Pfam" id="PF04055">
    <property type="entry name" value="Radical_SAM"/>
    <property type="match status" value="1"/>
</dbReference>
<evidence type="ECO:0000313" key="15">
    <source>
        <dbReference type="EMBL" id="HGZ59715.1"/>
    </source>
</evidence>
<dbReference type="InterPro" id="IPR013848">
    <property type="entry name" value="Methylthiotransferase_N"/>
</dbReference>
<evidence type="ECO:0000256" key="8">
    <source>
        <dbReference type="ARBA" id="ARBA00023004"/>
    </source>
</evidence>
<evidence type="ECO:0000256" key="11">
    <source>
        <dbReference type="RuleBase" id="RU368081"/>
    </source>
</evidence>
<dbReference type="PANTHER" id="PTHR11918">
    <property type="entry name" value="RADICAL SAM PROTEINS"/>
    <property type="match status" value="1"/>
</dbReference>
<comment type="function">
    <text evidence="1 11">Catalyzes the methylthiolation of N6-threonylcarbamoyladenosine (t(6)A), leading to the formation of 2-methylthio-N6-threonylcarbamoyladenosine (ms(2)t(6)A) at position 37 in tRNAs that read codons beginning with adenine.</text>
</comment>
<dbReference type="PROSITE" id="PS51918">
    <property type="entry name" value="RADICAL_SAM"/>
    <property type="match status" value="1"/>
</dbReference>
<dbReference type="InterPro" id="IPR023404">
    <property type="entry name" value="rSAM_horseshoe"/>
</dbReference>
<evidence type="ECO:0000256" key="6">
    <source>
        <dbReference type="ARBA" id="ARBA00022694"/>
    </source>
</evidence>
<dbReference type="NCBIfam" id="TIGR01578">
    <property type="entry name" value="MiaB-like-B"/>
    <property type="match status" value="1"/>
</dbReference>
<evidence type="ECO:0000259" key="13">
    <source>
        <dbReference type="PROSITE" id="PS51449"/>
    </source>
</evidence>
<dbReference type="SMART" id="SM00729">
    <property type="entry name" value="Elp3"/>
    <property type="match status" value="1"/>
</dbReference>
<dbReference type="GO" id="GO:0046872">
    <property type="term" value="F:metal ion binding"/>
    <property type="evidence" value="ECO:0007669"/>
    <property type="project" value="UniProtKB-UniRule"/>
</dbReference>
<keyword evidence="4 11" id="KW-0808">Transferase</keyword>
<evidence type="ECO:0000256" key="10">
    <source>
        <dbReference type="ARBA" id="ARBA00051661"/>
    </source>
</evidence>
<dbReference type="InterPro" id="IPR007197">
    <property type="entry name" value="rSAM"/>
</dbReference>
<reference evidence="15" key="1">
    <citation type="journal article" date="2020" name="mSystems">
        <title>Genome- and Community-Level Interaction Insights into Carbon Utilization and Element Cycling Functions of Hydrothermarchaeota in Hydrothermal Sediment.</title>
        <authorList>
            <person name="Zhou Z."/>
            <person name="Liu Y."/>
            <person name="Xu W."/>
            <person name="Pan J."/>
            <person name="Luo Z.H."/>
            <person name="Li M."/>
        </authorList>
    </citation>
    <scope>NUCLEOTIDE SEQUENCE [LARGE SCALE GENOMIC DNA]</scope>
    <source>
        <strain evidence="15">SpSt-885</strain>
    </source>
</reference>
<dbReference type="GO" id="GO:0035598">
    <property type="term" value="F:tRNA (N(6)-L-threonylcarbamoyladenosine(37)-C(2))-methylthiotransferase activity"/>
    <property type="evidence" value="ECO:0007669"/>
    <property type="project" value="UniProtKB-UniRule"/>
</dbReference>
<name>A0A7J3SKE2_9CREN</name>
<dbReference type="NCBIfam" id="TIGR00089">
    <property type="entry name" value="MiaB/RimO family radical SAM methylthiotransferase"/>
    <property type="match status" value="1"/>
</dbReference>
<proteinExistence type="inferred from homology"/>
<dbReference type="PROSITE" id="PS51449">
    <property type="entry name" value="MTTASE_N"/>
    <property type="match status" value="1"/>
</dbReference>
<keyword evidence="9 11" id="KW-0411">Iron-sulfur</keyword>
<dbReference type="Gene3D" id="3.80.30.20">
    <property type="entry name" value="tm_1862 like domain"/>
    <property type="match status" value="1"/>
</dbReference>
<comment type="caution">
    <text evidence="15">The sequence shown here is derived from an EMBL/GenBank/DDBJ whole genome shotgun (WGS) entry which is preliminary data.</text>
</comment>
<feature type="domain" description="TRAM" evidence="12">
    <location>
        <begin position="364"/>
        <end position="427"/>
    </location>
</feature>
<evidence type="ECO:0000259" key="14">
    <source>
        <dbReference type="PROSITE" id="PS51918"/>
    </source>
</evidence>
<dbReference type="InterPro" id="IPR006466">
    <property type="entry name" value="MiaB-like_arc_euk"/>
</dbReference>
<comment type="similarity">
    <text evidence="2 11">Belongs to the methylthiotransferase family. CDKAL1 subfamily.</text>
</comment>
<evidence type="ECO:0000256" key="9">
    <source>
        <dbReference type="ARBA" id="ARBA00023014"/>
    </source>
</evidence>
<dbReference type="SUPFAM" id="SSF102114">
    <property type="entry name" value="Radical SAM enzymes"/>
    <property type="match status" value="1"/>
</dbReference>
<accession>A0A7J3SKE2</accession>
<dbReference type="EMBL" id="DTLS01000025">
    <property type="protein sequence ID" value="HGZ59715.1"/>
    <property type="molecule type" value="Genomic_DNA"/>
</dbReference>
<protein>
    <recommendedName>
        <fullName evidence="11">tRNA-t(6)A37 methylthiotransferase</fullName>
        <ecNumber evidence="11">2.8.4.5</ecNumber>
    </recommendedName>
</protein>
<feature type="domain" description="Radical SAM core" evidence="14">
    <location>
        <begin position="129"/>
        <end position="361"/>
    </location>
</feature>